<dbReference type="SUPFAM" id="SSF56112">
    <property type="entry name" value="Protein kinase-like (PK-like)"/>
    <property type="match status" value="1"/>
</dbReference>
<dbReference type="EMBL" id="BAFN01000001">
    <property type="protein sequence ID" value="GAN32242.1"/>
    <property type="molecule type" value="Genomic_DNA"/>
</dbReference>
<protein>
    <submittedName>
        <fullName evidence="2">Serine/threonine protein kinase</fullName>
    </submittedName>
</protein>
<dbReference type="PANTHER" id="PTHR44167">
    <property type="entry name" value="OVARIAN-SPECIFIC SERINE/THREONINE-PROTEIN KINASE LOK-RELATED"/>
    <property type="match status" value="1"/>
</dbReference>
<gene>
    <name evidence="2" type="ORF">BROSI_A0754</name>
</gene>
<evidence type="ECO:0000313" key="3">
    <source>
        <dbReference type="Proteomes" id="UP000032309"/>
    </source>
</evidence>
<evidence type="ECO:0000259" key="1">
    <source>
        <dbReference type="PROSITE" id="PS50011"/>
    </source>
</evidence>
<evidence type="ECO:0000313" key="2">
    <source>
        <dbReference type="EMBL" id="GAN32242.1"/>
    </source>
</evidence>
<keyword evidence="2" id="KW-0808">Transferase</keyword>
<dbReference type="Proteomes" id="UP000032309">
    <property type="component" value="Unassembled WGS sequence"/>
</dbReference>
<keyword evidence="3" id="KW-1185">Reference proteome</keyword>
<dbReference type="Gene3D" id="1.10.510.10">
    <property type="entry name" value="Transferase(Phosphotransferase) domain 1"/>
    <property type="match status" value="1"/>
</dbReference>
<organism evidence="2 3">
    <name type="scientific">Candidatus Brocadia sinica JPN1</name>
    <dbReference type="NCBI Taxonomy" id="1197129"/>
    <lineage>
        <taxon>Bacteria</taxon>
        <taxon>Pseudomonadati</taxon>
        <taxon>Planctomycetota</taxon>
        <taxon>Candidatus Brocadiia</taxon>
        <taxon>Candidatus Brocadiales</taxon>
        <taxon>Candidatus Brocadiaceae</taxon>
        <taxon>Candidatus Brocadia</taxon>
    </lineage>
</organism>
<sequence>MTTRYRITDKDRKIYHVMYRINKYQFNEFKCQASLHKSNYAVLINVPDKGIKYSPDFDFSEEYYILKELNHPQIPTASDFGQGELFRDGKFLIKQNFIVLQHINGYDLVEYYSEKDVENAVTVEEIIKLFITVCDPLQHLHNKHYVHCDLKPGHLILNQRTGLIHLIDFELAIKRGGIIKGISREYASPEQLQMLNYLKDLPRKVHYEALSSSIRLDGRTDLYAVGLILYQILTKKLWQSEKILPRKMNSQIPQRLEDILNGLLEVNVANRIPSAEELKSLLSNI</sequence>
<proteinExistence type="predicted"/>
<dbReference type="GO" id="GO:0004674">
    <property type="term" value="F:protein serine/threonine kinase activity"/>
    <property type="evidence" value="ECO:0007669"/>
    <property type="project" value="UniProtKB-KW"/>
</dbReference>
<dbReference type="InterPro" id="IPR011009">
    <property type="entry name" value="Kinase-like_dom_sf"/>
</dbReference>
<name>A0ABQ0JU56_9BACT</name>
<dbReference type="Pfam" id="PF00069">
    <property type="entry name" value="Pkinase"/>
    <property type="match status" value="1"/>
</dbReference>
<dbReference type="SMART" id="SM00220">
    <property type="entry name" value="S_TKc"/>
    <property type="match status" value="1"/>
</dbReference>
<dbReference type="PROSITE" id="PS50011">
    <property type="entry name" value="PROTEIN_KINASE_DOM"/>
    <property type="match status" value="1"/>
</dbReference>
<dbReference type="RefSeq" id="WP_052562386.1">
    <property type="nucleotide sequence ID" value="NZ_BAFN01000001.1"/>
</dbReference>
<reference evidence="3" key="1">
    <citation type="journal article" date="2015" name="Genome Announc.">
        <title>Draft Genome Sequence of an Anaerobic Ammonium-Oxidizing Bacterium, "Candidatus Brocadia sinica".</title>
        <authorList>
            <person name="Oshiki M."/>
            <person name="Shinyako-Hata K."/>
            <person name="Satoh H."/>
            <person name="Okabe S."/>
        </authorList>
    </citation>
    <scope>NUCLEOTIDE SEQUENCE [LARGE SCALE GENOMIC DNA]</scope>
    <source>
        <strain evidence="3">JPN1</strain>
    </source>
</reference>
<feature type="domain" description="Protein kinase" evidence="1">
    <location>
        <begin position="15"/>
        <end position="285"/>
    </location>
</feature>
<dbReference type="InterPro" id="IPR000719">
    <property type="entry name" value="Prot_kinase_dom"/>
</dbReference>
<accession>A0ABQ0JU56</accession>
<keyword evidence="2" id="KW-0418">Kinase</keyword>
<comment type="caution">
    <text evidence="2">The sequence shown here is derived from an EMBL/GenBank/DDBJ whole genome shotgun (WGS) entry which is preliminary data.</text>
</comment>
<keyword evidence="2" id="KW-0723">Serine/threonine-protein kinase</keyword>
<dbReference type="PANTHER" id="PTHR44167:SF24">
    <property type="entry name" value="SERINE_THREONINE-PROTEIN KINASE CHK2"/>
    <property type="match status" value="1"/>
</dbReference>